<dbReference type="InterPro" id="IPR051363">
    <property type="entry name" value="RLR_Helicase"/>
</dbReference>
<gene>
    <name evidence="19" type="primary">DHX58</name>
</gene>
<dbReference type="InterPro" id="IPR021673">
    <property type="entry name" value="RLR_CTR"/>
</dbReference>
<dbReference type="GO" id="GO:0003677">
    <property type="term" value="F:DNA binding"/>
    <property type="evidence" value="ECO:0007669"/>
    <property type="project" value="InterPro"/>
</dbReference>
<evidence type="ECO:0000256" key="12">
    <source>
        <dbReference type="ARBA" id="ARBA00022859"/>
    </source>
</evidence>
<dbReference type="GO" id="GO:0002753">
    <property type="term" value="P:cytoplasmic pattern recognition receptor signaling pathway"/>
    <property type="evidence" value="ECO:0007669"/>
    <property type="project" value="TreeGrafter"/>
</dbReference>
<dbReference type="InterPro" id="IPR038557">
    <property type="entry name" value="RLR_C_sf"/>
</dbReference>
<evidence type="ECO:0000256" key="5">
    <source>
        <dbReference type="ARBA" id="ARBA00022588"/>
    </source>
</evidence>
<dbReference type="PROSITE" id="PS51192">
    <property type="entry name" value="HELICASE_ATP_BIND_1"/>
    <property type="match status" value="1"/>
</dbReference>
<dbReference type="OMA" id="IFYEPVP"/>
<dbReference type="PANTHER" id="PTHR14074:SF7">
    <property type="entry name" value="ATP-DEPENDENT RNA HELICASE DHX58"/>
    <property type="match status" value="1"/>
</dbReference>
<dbReference type="GO" id="GO:0003725">
    <property type="term" value="F:double-stranded RNA binding"/>
    <property type="evidence" value="ECO:0007669"/>
    <property type="project" value="TreeGrafter"/>
</dbReference>
<dbReference type="Pfam" id="PF11648">
    <property type="entry name" value="RIG-I_C-RD"/>
    <property type="match status" value="1"/>
</dbReference>
<evidence type="ECO:0000256" key="2">
    <source>
        <dbReference type="ARBA" id="ARBA00006866"/>
    </source>
</evidence>
<evidence type="ECO:0000256" key="10">
    <source>
        <dbReference type="ARBA" id="ARBA00022833"/>
    </source>
</evidence>
<evidence type="ECO:0000256" key="4">
    <source>
        <dbReference type="ARBA" id="ARBA00022490"/>
    </source>
</evidence>
<dbReference type="Gene3D" id="2.170.150.30">
    <property type="entry name" value="RIG-I-like receptor, C-terminal regulatory domain"/>
    <property type="match status" value="1"/>
</dbReference>
<evidence type="ECO:0000256" key="8">
    <source>
        <dbReference type="ARBA" id="ARBA00022801"/>
    </source>
</evidence>
<keyword evidence="5" id="KW-0399">Innate immunity</keyword>
<keyword evidence="4" id="KW-0963">Cytoplasm</keyword>
<keyword evidence="10" id="KW-0862">Zinc</keyword>
<dbReference type="EC" id="3.6.4.13" evidence="3"/>
<proteinExistence type="inferred from homology"/>
<evidence type="ECO:0000313" key="19">
    <source>
        <dbReference type="Ensembl" id="ENSGMOP00000055725.1"/>
    </source>
</evidence>
<evidence type="ECO:0000259" key="16">
    <source>
        <dbReference type="PROSITE" id="PS51192"/>
    </source>
</evidence>
<sequence length="673" mass="75856">MEDLGLRSYQKEVVERAVKGENVIIWLPTGGGKTRAAVYVAKRHLETNPKAKVVVLVNKIHLVAQHYTKEFDPHLGKQYKLVQVSGDCEEKDFFSYVLKKSDLVICTAQILENALATPEDDRHVELSDITLLIIDECHHTHKEGVYNQIMRRYIGRKHNGERKLPQILGLTASPGGANTVPQAVDHVLEICANLDSAIVSAEVHAPELAAKVPRPRTTFDIVEKRPEDPFADHLTSMMLKIHEYLYTADPSLQFREIGTQDYEADVVLLEESGVKQGKRLLAQCALHLRQYNNALLINDTLRMEDAYKSLGDFYATKANTAIDKTDRFLIELFRKNQERLSSLSIDVRYANPKMAQLQTTLLNQFGESTSSRGIIFSKTRLSTNCLLDWVSNNPAMQKANIQAAILTGAGSGNNSMSQNQQKDTIRNFRNGTLNLLISTSVAEEGLDIQECNLVVRYGLLTNEIAQQQAMGRARANDSVYAVVAQRGSKEVVREFVNDNRVKSMTEAIAEIQKMTHMEFRKKVISIMCLIRAAKNLQERKSVNSATVIKIICRNCFTPVAMGSDIQLLDNSHYVNVNPNFEIYYNTGGEFHLPKTFEDWEPGCIINCAKCNLQWGYQMKYKKSVLLANVKIKSFALDTPDGRTTVKQWKNVPFVVEDFNFLKYCNGLPGDPMD</sequence>
<keyword evidence="12" id="KW-0391">Immunity</keyword>
<comment type="subcellular location">
    <subcellularLocation>
        <location evidence="1">Cytoplasm</location>
    </subcellularLocation>
</comment>
<keyword evidence="6" id="KW-0479">Metal-binding</keyword>
<dbReference type="PANTHER" id="PTHR14074">
    <property type="entry name" value="HELICASE WITH DEATH DOMAIN-RELATED"/>
    <property type="match status" value="1"/>
</dbReference>
<dbReference type="AlphaFoldDB" id="A0A8C5FRB5"/>
<dbReference type="Pfam" id="PF18119">
    <property type="entry name" value="RIG-I_C"/>
    <property type="match status" value="1"/>
</dbReference>
<evidence type="ECO:0000256" key="14">
    <source>
        <dbReference type="ARBA" id="ARBA00023118"/>
    </source>
</evidence>
<comment type="catalytic activity">
    <reaction evidence="15">
        <text>ATP + H2O = ADP + phosphate + H(+)</text>
        <dbReference type="Rhea" id="RHEA:13065"/>
        <dbReference type="ChEBI" id="CHEBI:15377"/>
        <dbReference type="ChEBI" id="CHEBI:15378"/>
        <dbReference type="ChEBI" id="CHEBI:30616"/>
        <dbReference type="ChEBI" id="CHEBI:43474"/>
        <dbReference type="ChEBI" id="CHEBI:456216"/>
        <dbReference type="EC" id="3.6.4.13"/>
    </reaction>
    <physiologicalReaction direction="left-to-right" evidence="15">
        <dbReference type="Rhea" id="RHEA:13066"/>
    </physiologicalReaction>
</comment>
<evidence type="ECO:0000256" key="3">
    <source>
        <dbReference type="ARBA" id="ARBA00012552"/>
    </source>
</evidence>
<evidence type="ECO:0000256" key="9">
    <source>
        <dbReference type="ARBA" id="ARBA00022806"/>
    </source>
</evidence>
<dbReference type="PROSITE" id="PS51789">
    <property type="entry name" value="RLR_CTR"/>
    <property type="match status" value="1"/>
</dbReference>
<keyword evidence="8" id="KW-0378">Hydrolase</keyword>
<dbReference type="GO" id="GO:0140374">
    <property type="term" value="P:antiviral innate immune response"/>
    <property type="evidence" value="ECO:0007669"/>
    <property type="project" value="TreeGrafter"/>
</dbReference>
<dbReference type="Ensembl" id="ENSGMOT00000043183.1">
    <property type="protein sequence ID" value="ENSGMOP00000055725.1"/>
    <property type="gene ID" value="ENSGMOG00000015145.2"/>
</dbReference>
<reference evidence="19" key="1">
    <citation type="submission" date="2025-08" db="UniProtKB">
        <authorList>
            <consortium name="Ensembl"/>
        </authorList>
    </citation>
    <scope>IDENTIFICATION</scope>
</reference>
<feature type="domain" description="Helicase C-terminal" evidence="17">
    <location>
        <begin position="361"/>
        <end position="527"/>
    </location>
</feature>
<dbReference type="GO" id="GO:0016787">
    <property type="term" value="F:hydrolase activity"/>
    <property type="evidence" value="ECO:0007669"/>
    <property type="project" value="UniProtKB-KW"/>
</dbReference>
<dbReference type="SMART" id="SM00490">
    <property type="entry name" value="HELICc"/>
    <property type="match status" value="1"/>
</dbReference>
<evidence type="ECO:0000256" key="1">
    <source>
        <dbReference type="ARBA" id="ARBA00004496"/>
    </source>
</evidence>
<dbReference type="Gene3D" id="1.20.1320.30">
    <property type="match status" value="1"/>
</dbReference>
<dbReference type="InterPro" id="IPR041204">
    <property type="entry name" value="RIG-I-like_C"/>
</dbReference>
<keyword evidence="14" id="KW-0051">Antiviral defense</keyword>
<dbReference type="GO" id="GO:0039536">
    <property type="term" value="P:negative regulation of RIG-I signaling pathway"/>
    <property type="evidence" value="ECO:0007669"/>
    <property type="project" value="TreeGrafter"/>
</dbReference>
<name>A0A8C5FRB5_GADMO</name>
<dbReference type="InterPro" id="IPR006935">
    <property type="entry name" value="Helicase/UvrB_N"/>
</dbReference>
<accession>A0A8C5FRB5</accession>
<evidence type="ECO:0000313" key="20">
    <source>
        <dbReference type="Proteomes" id="UP000694546"/>
    </source>
</evidence>
<keyword evidence="9" id="KW-0347">Helicase</keyword>
<evidence type="ECO:0000256" key="6">
    <source>
        <dbReference type="ARBA" id="ARBA00022723"/>
    </source>
</evidence>
<dbReference type="InterPro" id="IPR001650">
    <property type="entry name" value="Helicase_C-like"/>
</dbReference>
<evidence type="ECO:0000256" key="7">
    <source>
        <dbReference type="ARBA" id="ARBA00022741"/>
    </source>
</evidence>
<feature type="domain" description="RLR CTR" evidence="18">
    <location>
        <begin position="538"/>
        <end position="665"/>
    </location>
</feature>
<dbReference type="CDD" id="cd12090">
    <property type="entry name" value="MDA5_ID"/>
    <property type="match status" value="1"/>
</dbReference>
<dbReference type="GeneTree" id="ENSGT00940000153173"/>
<dbReference type="GO" id="GO:0003724">
    <property type="term" value="F:RNA helicase activity"/>
    <property type="evidence" value="ECO:0007669"/>
    <property type="project" value="UniProtKB-EC"/>
</dbReference>
<evidence type="ECO:0000259" key="18">
    <source>
        <dbReference type="PROSITE" id="PS51789"/>
    </source>
</evidence>
<dbReference type="InterPro" id="IPR027417">
    <property type="entry name" value="P-loop_NTPase"/>
</dbReference>
<dbReference type="PROSITE" id="PS51194">
    <property type="entry name" value="HELICASE_CTER"/>
    <property type="match status" value="1"/>
</dbReference>
<keyword evidence="11" id="KW-0067">ATP-binding</keyword>
<dbReference type="SMART" id="SM00487">
    <property type="entry name" value="DEXDc"/>
    <property type="match status" value="1"/>
</dbReference>
<dbReference type="Gene3D" id="3.40.50.300">
    <property type="entry name" value="P-loop containing nucleotide triphosphate hydrolases"/>
    <property type="match status" value="2"/>
</dbReference>
<dbReference type="Pfam" id="PF00271">
    <property type="entry name" value="Helicase_C"/>
    <property type="match status" value="1"/>
</dbReference>
<organism evidence="19 20">
    <name type="scientific">Gadus morhua</name>
    <name type="common">Atlantic cod</name>
    <dbReference type="NCBI Taxonomy" id="8049"/>
    <lineage>
        <taxon>Eukaryota</taxon>
        <taxon>Metazoa</taxon>
        <taxon>Chordata</taxon>
        <taxon>Craniata</taxon>
        <taxon>Vertebrata</taxon>
        <taxon>Euteleostomi</taxon>
        <taxon>Actinopterygii</taxon>
        <taxon>Neopterygii</taxon>
        <taxon>Teleostei</taxon>
        <taxon>Neoteleostei</taxon>
        <taxon>Acanthomorphata</taxon>
        <taxon>Zeiogadaria</taxon>
        <taxon>Gadariae</taxon>
        <taxon>Gadiformes</taxon>
        <taxon>Gadoidei</taxon>
        <taxon>Gadidae</taxon>
        <taxon>Gadus</taxon>
    </lineage>
</organism>
<feature type="domain" description="Helicase ATP-binding" evidence="16">
    <location>
        <begin position="14"/>
        <end position="174"/>
    </location>
</feature>
<protein>
    <recommendedName>
        <fullName evidence="3">RNA helicase</fullName>
        <ecNumber evidence="3">3.6.4.13</ecNumber>
    </recommendedName>
</protein>
<reference evidence="19" key="2">
    <citation type="submission" date="2025-09" db="UniProtKB">
        <authorList>
            <consortium name="Ensembl"/>
        </authorList>
    </citation>
    <scope>IDENTIFICATION</scope>
</reference>
<evidence type="ECO:0000256" key="13">
    <source>
        <dbReference type="ARBA" id="ARBA00022884"/>
    </source>
</evidence>
<evidence type="ECO:0000259" key="17">
    <source>
        <dbReference type="PROSITE" id="PS51194"/>
    </source>
</evidence>
<evidence type="ECO:0000256" key="11">
    <source>
        <dbReference type="ARBA" id="ARBA00022840"/>
    </source>
</evidence>
<dbReference type="Proteomes" id="UP000694546">
    <property type="component" value="Chromosome 2"/>
</dbReference>
<keyword evidence="7" id="KW-0547">Nucleotide-binding</keyword>
<dbReference type="InterPro" id="IPR014001">
    <property type="entry name" value="Helicase_ATP-bd"/>
</dbReference>
<dbReference type="GO" id="GO:0005737">
    <property type="term" value="C:cytoplasm"/>
    <property type="evidence" value="ECO:0007669"/>
    <property type="project" value="UniProtKB-SubCell"/>
</dbReference>
<comment type="similarity">
    <text evidence="2">Belongs to the helicase family. RLR subfamily.</text>
</comment>
<dbReference type="GO" id="GO:0008270">
    <property type="term" value="F:zinc ion binding"/>
    <property type="evidence" value="ECO:0007669"/>
    <property type="project" value="TreeGrafter"/>
</dbReference>
<keyword evidence="13" id="KW-0694">RNA-binding</keyword>
<dbReference type="GO" id="GO:0005524">
    <property type="term" value="F:ATP binding"/>
    <property type="evidence" value="ECO:0007669"/>
    <property type="project" value="UniProtKB-KW"/>
</dbReference>
<dbReference type="SUPFAM" id="SSF52540">
    <property type="entry name" value="P-loop containing nucleoside triphosphate hydrolases"/>
    <property type="match status" value="1"/>
</dbReference>
<keyword evidence="20" id="KW-1185">Reference proteome</keyword>
<evidence type="ECO:0000256" key="15">
    <source>
        <dbReference type="ARBA" id="ARBA00049390"/>
    </source>
</evidence>
<dbReference type="GO" id="GO:0003727">
    <property type="term" value="F:single-stranded RNA binding"/>
    <property type="evidence" value="ECO:0007669"/>
    <property type="project" value="TreeGrafter"/>
</dbReference>
<dbReference type="Pfam" id="PF04851">
    <property type="entry name" value="ResIII"/>
    <property type="match status" value="1"/>
</dbReference>